<reference evidence="1 2" key="1">
    <citation type="journal article" date="2019" name="Nat. Microbiol.">
        <title>Expanding anaerobic alkane metabolism in the domain of Archaea.</title>
        <authorList>
            <person name="Wang Y."/>
            <person name="Wegener G."/>
            <person name="Hou J."/>
            <person name="Wang F."/>
            <person name="Xiao X."/>
        </authorList>
    </citation>
    <scope>NUCLEOTIDE SEQUENCE [LARGE SCALE GENOMIC DNA]</scope>
    <source>
        <strain evidence="1">WYZ-LMO10</strain>
    </source>
</reference>
<gene>
    <name evidence="1" type="ORF">DSO08_04080</name>
</gene>
<dbReference type="SUPFAM" id="SSF53756">
    <property type="entry name" value="UDP-Glycosyltransferase/glycogen phosphorylase"/>
    <property type="match status" value="1"/>
</dbReference>
<dbReference type="AlphaFoldDB" id="A0A523BC87"/>
<accession>A0A523BC87</accession>
<dbReference type="Proteomes" id="UP000315399">
    <property type="component" value="Unassembled WGS sequence"/>
</dbReference>
<feature type="non-terminal residue" evidence="1">
    <location>
        <position position="1"/>
    </location>
</feature>
<organism evidence="1 2">
    <name type="scientific">Thermoproteota archaeon</name>
    <dbReference type="NCBI Taxonomy" id="2056631"/>
    <lineage>
        <taxon>Archaea</taxon>
        <taxon>Thermoproteota</taxon>
    </lineage>
</organism>
<evidence type="ECO:0000313" key="2">
    <source>
        <dbReference type="Proteomes" id="UP000315399"/>
    </source>
</evidence>
<dbReference type="GO" id="GO:0016740">
    <property type="term" value="F:transferase activity"/>
    <property type="evidence" value="ECO:0007669"/>
    <property type="project" value="UniProtKB-KW"/>
</dbReference>
<dbReference type="EMBL" id="QNVH01000035">
    <property type="protein sequence ID" value="TDA38563.1"/>
    <property type="molecule type" value="Genomic_DNA"/>
</dbReference>
<evidence type="ECO:0000313" key="1">
    <source>
        <dbReference type="EMBL" id="TDA38563.1"/>
    </source>
</evidence>
<comment type="caution">
    <text evidence="1">The sequence shown here is derived from an EMBL/GenBank/DDBJ whole genome shotgun (WGS) entry which is preliminary data.</text>
</comment>
<protein>
    <submittedName>
        <fullName evidence="1">Glycosyl transferase family 1</fullName>
    </submittedName>
</protein>
<dbReference type="Gene3D" id="3.40.50.2000">
    <property type="entry name" value="Glycogen Phosphorylase B"/>
    <property type="match status" value="1"/>
</dbReference>
<sequence length="62" mass="7091">LDGETGFLVSNISEAAEKILFLIKNPQIRRAMGIKAKEHVRKNFLVTRHLRDYLGLLKELEG</sequence>
<keyword evidence="1" id="KW-0808">Transferase</keyword>
<proteinExistence type="predicted"/>
<name>A0A523BC87_9CREN</name>